<proteinExistence type="predicted"/>
<dbReference type="OrthoDB" id="9771666at2"/>
<protein>
    <submittedName>
        <fullName evidence="2">Carboxymethylenebutenolidase</fullName>
    </submittedName>
</protein>
<dbReference type="Pfam" id="PF01738">
    <property type="entry name" value="DLH"/>
    <property type="match status" value="1"/>
</dbReference>
<dbReference type="EMBL" id="QJJK01000005">
    <property type="protein sequence ID" value="PXW59000.1"/>
    <property type="molecule type" value="Genomic_DNA"/>
</dbReference>
<dbReference type="InterPro" id="IPR002925">
    <property type="entry name" value="Dienelactn_hydro"/>
</dbReference>
<keyword evidence="3" id="KW-1185">Reference proteome</keyword>
<evidence type="ECO:0000313" key="3">
    <source>
        <dbReference type="Proteomes" id="UP000248021"/>
    </source>
</evidence>
<dbReference type="RefSeq" id="WP_110375042.1">
    <property type="nucleotide sequence ID" value="NZ_JAHBRY010000001.1"/>
</dbReference>
<dbReference type="Proteomes" id="UP000248021">
    <property type="component" value="Unassembled WGS sequence"/>
</dbReference>
<dbReference type="PANTHER" id="PTHR46623:SF6">
    <property type="entry name" value="ALPHA_BETA-HYDROLASES SUPERFAMILY PROTEIN"/>
    <property type="match status" value="1"/>
</dbReference>
<dbReference type="AlphaFoldDB" id="A0A2V3U8G1"/>
<accession>A0A2V3U8G1</accession>
<dbReference type="SUPFAM" id="SSF53474">
    <property type="entry name" value="alpha/beta-Hydrolases"/>
    <property type="match status" value="1"/>
</dbReference>
<reference evidence="2 3" key="1">
    <citation type="submission" date="2018-05" db="EMBL/GenBank/DDBJ databases">
        <title>Genomic Encyclopedia of Type Strains, Phase IV (KMG-IV): sequencing the most valuable type-strain genomes for metagenomic binning, comparative biology and taxonomic classification.</title>
        <authorList>
            <person name="Goeker M."/>
        </authorList>
    </citation>
    <scope>NUCLEOTIDE SEQUENCE [LARGE SCALE GENOMIC DNA]</scope>
    <source>
        <strain evidence="2 3">DSM 6462</strain>
    </source>
</reference>
<dbReference type="InterPro" id="IPR029058">
    <property type="entry name" value="AB_hydrolase_fold"/>
</dbReference>
<organism evidence="2 3">
    <name type="scientific">Chelatococcus asaccharovorans</name>
    <dbReference type="NCBI Taxonomy" id="28210"/>
    <lineage>
        <taxon>Bacteria</taxon>
        <taxon>Pseudomonadati</taxon>
        <taxon>Pseudomonadota</taxon>
        <taxon>Alphaproteobacteria</taxon>
        <taxon>Hyphomicrobiales</taxon>
        <taxon>Chelatococcaceae</taxon>
        <taxon>Chelatococcus</taxon>
    </lineage>
</organism>
<comment type="caution">
    <text evidence="2">The sequence shown here is derived from an EMBL/GenBank/DDBJ whole genome shotgun (WGS) entry which is preliminary data.</text>
</comment>
<evidence type="ECO:0000259" key="1">
    <source>
        <dbReference type="Pfam" id="PF01738"/>
    </source>
</evidence>
<dbReference type="GO" id="GO:0016787">
    <property type="term" value="F:hydrolase activity"/>
    <property type="evidence" value="ECO:0007669"/>
    <property type="project" value="InterPro"/>
</dbReference>
<evidence type="ECO:0000313" key="2">
    <source>
        <dbReference type="EMBL" id="PXW59000.1"/>
    </source>
</evidence>
<gene>
    <name evidence="2" type="ORF">C7450_105349</name>
</gene>
<dbReference type="PANTHER" id="PTHR46623">
    <property type="entry name" value="CARBOXYMETHYLENEBUTENOLIDASE-RELATED"/>
    <property type="match status" value="1"/>
</dbReference>
<dbReference type="Gene3D" id="3.40.50.1820">
    <property type="entry name" value="alpha/beta hydrolase"/>
    <property type="match status" value="1"/>
</dbReference>
<dbReference type="InterPro" id="IPR051049">
    <property type="entry name" value="Dienelactone_hydrolase-like"/>
</dbReference>
<feature type="domain" description="Dienelactone hydrolase" evidence="1">
    <location>
        <begin position="78"/>
        <end position="285"/>
    </location>
</feature>
<sequence length="288" mass="30886">MTLDRRFIELYDDYTHRPLARRVFLERLMVLAGSAAAAEAVLGVLEPNYARAAVVAPDDARIVTRKVAFDGPEGQVVGYEARPKDGARHPAVIVIHENRGLNPHIEDVARHLATDGILAVAIDFLQPLGGTPADPDAARALFAKVTPDMMATQARVVADALRKDPRTTGKVGAVGFCWGGGMVSQLATRPGIIDAGVSYYGVAPNTADVAKIKAPLVLHYAGLDTRVNASRPAYEEALKGAGVPHSIYVYEGVDHAFNNDTSAERYNADAAKLAWGRTVDFFKQTLAS</sequence>
<name>A0A2V3U8G1_9HYPH</name>